<gene>
    <name evidence="3" type="ORF">BECKFW1821A_GA0114235_10344</name>
</gene>
<keyword evidence="2" id="KW-0472">Membrane</keyword>
<keyword evidence="2" id="KW-1133">Transmembrane helix</keyword>
<dbReference type="AlphaFoldDB" id="A0A450SG74"/>
<sequence length="241" mass="26923">MLLDVARSPLGDRDPGSTPGSLHHAEHYADIHNRQAWQHRVCLSSRAWPDTGALVRTDYQARVFTLEVSGPHTDRYFHQLYASVLKILERISALQYAKLLYLPEEAWIDDEHGFACGPVGKGADKEAHANFEDLLAAEASCARKYVCRFGRYDLKKLLRPMPKERTRTGEESKIASLPKPEIEEKATTTWWAKMMLILTALGGLAAVIGGRGMSLGALIARLWLRGKSNGIRRNTITGKTE</sequence>
<evidence type="ECO:0000256" key="2">
    <source>
        <dbReference type="SAM" id="Phobius"/>
    </source>
</evidence>
<feature type="region of interest" description="Disordered" evidence="1">
    <location>
        <begin position="1"/>
        <end position="23"/>
    </location>
</feature>
<name>A0A450SG74_9GAMM</name>
<keyword evidence="2" id="KW-0812">Transmembrane</keyword>
<dbReference type="Gene3D" id="3.30.310.200">
    <property type="match status" value="1"/>
</dbReference>
<evidence type="ECO:0000313" key="3">
    <source>
        <dbReference type="EMBL" id="VFJ52009.1"/>
    </source>
</evidence>
<protein>
    <submittedName>
        <fullName evidence="3">Uncharacterized protein</fullName>
    </submittedName>
</protein>
<organism evidence="3">
    <name type="scientific">Candidatus Kentrum sp. FW</name>
    <dbReference type="NCBI Taxonomy" id="2126338"/>
    <lineage>
        <taxon>Bacteria</taxon>
        <taxon>Pseudomonadati</taxon>
        <taxon>Pseudomonadota</taxon>
        <taxon>Gammaproteobacteria</taxon>
        <taxon>Candidatus Kentrum</taxon>
    </lineage>
</organism>
<reference evidence="3" key="1">
    <citation type="submission" date="2019-02" db="EMBL/GenBank/DDBJ databases">
        <authorList>
            <person name="Gruber-Vodicka R. H."/>
            <person name="Seah K. B. B."/>
        </authorList>
    </citation>
    <scope>NUCLEOTIDE SEQUENCE</scope>
    <source>
        <strain evidence="3">BECK_BZ15</strain>
    </source>
</reference>
<accession>A0A450SG74</accession>
<proteinExistence type="predicted"/>
<feature type="transmembrane region" description="Helical" evidence="2">
    <location>
        <begin position="190"/>
        <end position="223"/>
    </location>
</feature>
<dbReference type="EMBL" id="CAADEW010000034">
    <property type="protein sequence ID" value="VFJ52009.1"/>
    <property type="molecule type" value="Genomic_DNA"/>
</dbReference>
<evidence type="ECO:0000256" key="1">
    <source>
        <dbReference type="SAM" id="MobiDB-lite"/>
    </source>
</evidence>